<accession>A0ACC0LWE1</accession>
<protein>
    <submittedName>
        <fullName evidence="1">Uncharacterized protein</fullName>
    </submittedName>
</protein>
<comment type="caution">
    <text evidence="1">The sequence shown here is derived from an EMBL/GenBank/DDBJ whole genome shotgun (WGS) entry which is preliminary data.</text>
</comment>
<gene>
    <name evidence="1" type="ORF">RHMOL_Rhmol11G0228700</name>
</gene>
<organism evidence="1 2">
    <name type="scientific">Rhododendron molle</name>
    <name type="common">Chinese azalea</name>
    <name type="synonym">Azalea mollis</name>
    <dbReference type="NCBI Taxonomy" id="49168"/>
    <lineage>
        <taxon>Eukaryota</taxon>
        <taxon>Viridiplantae</taxon>
        <taxon>Streptophyta</taxon>
        <taxon>Embryophyta</taxon>
        <taxon>Tracheophyta</taxon>
        <taxon>Spermatophyta</taxon>
        <taxon>Magnoliopsida</taxon>
        <taxon>eudicotyledons</taxon>
        <taxon>Gunneridae</taxon>
        <taxon>Pentapetalae</taxon>
        <taxon>asterids</taxon>
        <taxon>Ericales</taxon>
        <taxon>Ericaceae</taxon>
        <taxon>Ericoideae</taxon>
        <taxon>Rhodoreae</taxon>
        <taxon>Rhododendron</taxon>
    </lineage>
</organism>
<dbReference type="Proteomes" id="UP001062846">
    <property type="component" value="Chromosome 11"/>
</dbReference>
<sequence>MCPNPIRTTPHPQCLTLRSTPPPIRPLRHSRRRPMKQPSTTSSTRNTATRPDPTSSARSTSPLAKTPSTGSSRYMQKANGGLSNYWQWRVCHWRRNGGALRSTAPRPPNLRTQVRVRVPNGSANGALGHGQSQLEPNGALGHGQSELEAPVRNAFRLHRQNLSKNLRLS</sequence>
<proteinExistence type="predicted"/>
<reference evidence="1" key="1">
    <citation type="submission" date="2022-02" db="EMBL/GenBank/DDBJ databases">
        <title>Plant Genome Project.</title>
        <authorList>
            <person name="Zhang R.-G."/>
        </authorList>
    </citation>
    <scope>NUCLEOTIDE SEQUENCE</scope>
    <source>
        <strain evidence="1">AT1</strain>
    </source>
</reference>
<keyword evidence="2" id="KW-1185">Reference proteome</keyword>
<dbReference type="EMBL" id="CM046398">
    <property type="protein sequence ID" value="KAI8532632.1"/>
    <property type="molecule type" value="Genomic_DNA"/>
</dbReference>
<name>A0ACC0LWE1_RHOML</name>
<evidence type="ECO:0000313" key="1">
    <source>
        <dbReference type="EMBL" id="KAI8532632.1"/>
    </source>
</evidence>
<evidence type="ECO:0000313" key="2">
    <source>
        <dbReference type="Proteomes" id="UP001062846"/>
    </source>
</evidence>